<organism evidence="6 7">
    <name type="scientific">Heracleum sosnowskyi</name>
    <dbReference type="NCBI Taxonomy" id="360622"/>
    <lineage>
        <taxon>Eukaryota</taxon>
        <taxon>Viridiplantae</taxon>
        <taxon>Streptophyta</taxon>
        <taxon>Embryophyta</taxon>
        <taxon>Tracheophyta</taxon>
        <taxon>Spermatophyta</taxon>
        <taxon>Magnoliopsida</taxon>
        <taxon>eudicotyledons</taxon>
        <taxon>Gunneridae</taxon>
        <taxon>Pentapetalae</taxon>
        <taxon>asterids</taxon>
        <taxon>campanulids</taxon>
        <taxon>Apiales</taxon>
        <taxon>Apiaceae</taxon>
        <taxon>Apioideae</taxon>
        <taxon>apioid superclade</taxon>
        <taxon>Tordylieae</taxon>
        <taxon>Tordyliinae</taxon>
        <taxon>Heracleum</taxon>
    </lineage>
</organism>
<dbReference type="GO" id="GO:0005685">
    <property type="term" value="C:U1 snRNP"/>
    <property type="evidence" value="ECO:0007669"/>
    <property type="project" value="TreeGrafter"/>
</dbReference>
<name>A0AAD8HK90_9APIA</name>
<evidence type="ECO:0000256" key="2">
    <source>
        <dbReference type="ARBA" id="ARBA00022664"/>
    </source>
</evidence>
<evidence type="ECO:0000256" key="5">
    <source>
        <dbReference type="ARBA" id="ARBA00023242"/>
    </source>
</evidence>
<dbReference type="GO" id="GO:0000395">
    <property type="term" value="P:mRNA 5'-splice site recognition"/>
    <property type="evidence" value="ECO:0007669"/>
    <property type="project" value="TreeGrafter"/>
</dbReference>
<proteinExistence type="predicted"/>
<keyword evidence="3" id="KW-0677">Repeat</keyword>
<accession>A0AAD8HK90</accession>
<dbReference type="PANTHER" id="PTHR17204">
    <property type="entry name" value="PRE-MRNA PROCESSING PROTEIN PRP39-RELATED"/>
    <property type="match status" value="1"/>
</dbReference>
<keyword evidence="4" id="KW-0508">mRNA splicing</keyword>
<evidence type="ECO:0000313" key="7">
    <source>
        <dbReference type="Proteomes" id="UP001237642"/>
    </source>
</evidence>
<dbReference type="PANTHER" id="PTHR17204:SF5">
    <property type="entry name" value="PRE-MRNA-PROCESSING FACTOR 39"/>
    <property type="match status" value="1"/>
</dbReference>
<keyword evidence="7" id="KW-1185">Reference proteome</keyword>
<dbReference type="Proteomes" id="UP001237642">
    <property type="component" value="Unassembled WGS sequence"/>
</dbReference>
<evidence type="ECO:0000256" key="3">
    <source>
        <dbReference type="ARBA" id="ARBA00022737"/>
    </source>
</evidence>
<gene>
    <name evidence="6" type="ORF">POM88_033829</name>
</gene>
<sequence length="144" mass="15742">MGVGGKKGAAGKAEKAREILEQALENCPPSKSLLEAVINLESIQSTPKRIKYLDSLINKFIAPNPDNSGAASFIDREELSSIFLEIRARQKESNTPAKCNYKNPGTLRTERAPTATVCLQVLVRTDGAPLVQKNLCWNETIPSF</sequence>
<evidence type="ECO:0000256" key="4">
    <source>
        <dbReference type="ARBA" id="ARBA00023187"/>
    </source>
</evidence>
<dbReference type="GO" id="GO:0000243">
    <property type="term" value="C:commitment complex"/>
    <property type="evidence" value="ECO:0007669"/>
    <property type="project" value="TreeGrafter"/>
</dbReference>
<evidence type="ECO:0000256" key="1">
    <source>
        <dbReference type="ARBA" id="ARBA00004123"/>
    </source>
</evidence>
<comment type="caution">
    <text evidence="6">The sequence shown here is derived from an EMBL/GenBank/DDBJ whole genome shotgun (WGS) entry which is preliminary data.</text>
</comment>
<keyword evidence="5" id="KW-0539">Nucleus</keyword>
<dbReference type="GO" id="GO:0030627">
    <property type="term" value="F:pre-mRNA 5'-splice site binding"/>
    <property type="evidence" value="ECO:0007669"/>
    <property type="project" value="TreeGrafter"/>
</dbReference>
<reference evidence="6" key="1">
    <citation type="submission" date="2023-02" db="EMBL/GenBank/DDBJ databases">
        <title>Genome of toxic invasive species Heracleum sosnowskyi carries increased number of genes despite the absence of recent whole-genome duplications.</title>
        <authorList>
            <person name="Schelkunov M."/>
            <person name="Shtratnikova V."/>
            <person name="Makarenko M."/>
            <person name="Klepikova A."/>
            <person name="Omelchenko D."/>
            <person name="Novikova G."/>
            <person name="Obukhova E."/>
            <person name="Bogdanov V."/>
            <person name="Penin A."/>
            <person name="Logacheva M."/>
        </authorList>
    </citation>
    <scope>NUCLEOTIDE SEQUENCE</scope>
    <source>
        <strain evidence="6">Hsosn_3</strain>
        <tissue evidence="6">Leaf</tissue>
    </source>
</reference>
<keyword evidence="2" id="KW-0507">mRNA processing</keyword>
<dbReference type="GO" id="GO:0071004">
    <property type="term" value="C:U2-type prespliceosome"/>
    <property type="evidence" value="ECO:0007669"/>
    <property type="project" value="TreeGrafter"/>
</dbReference>
<dbReference type="AlphaFoldDB" id="A0AAD8HK90"/>
<dbReference type="EMBL" id="JAUIZM010000008">
    <property type="protein sequence ID" value="KAK1367737.1"/>
    <property type="molecule type" value="Genomic_DNA"/>
</dbReference>
<reference evidence="6" key="2">
    <citation type="submission" date="2023-05" db="EMBL/GenBank/DDBJ databases">
        <authorList>
            <person name="Schelkunov M.I."/>
        </authorList>
    </citation>
    <scope>NUCLEOTIDE SEQUENCE</scope>
    <source>
        <strain evidence="6">Hsosn_3</strain>
        <tissue evidence="6">Leaf</tissue>
    </source>
</reference>
<protein>
    <submittedName>
        <fullName evidence="6">Uncharacterized protein</fullName>
    </submittedName>
</protein>
<comment type="subcellular location">
    <subcellularLocation>
        <location evidence="1">Nucleus</location>
    </subcellularLocation>
</comment>
<evidence type="ECO:0000313" key="6">
    <source>
        <dbReference type="EMBL" id="KAK1367737.1"/>
    </source>
</evidence>